<comment type="caution">
    <text evidence="1">The sequence shown here is derived from an EMBL/GenBank/DDBJ whole genome shotgun (WGS) entry which is preliminary data.</text>
</comment>
<evidence type="ECO:0000313" key="2">
    <source>
        <dbReference type="Proteomes" id="UP001146120"/>
    </source>
</evidence>
<organism evidence="1 2">
    <name type="scientific">Lagenidium giganteum</name>
    <dbReference type="NCBI Taxonomy" id="4803"/>
    <lineage>
        <taxon>Eukaryota</taxon>
        <taxon>Sar</taxon>
        <taxon>Stramenopiles</taxon>
        <taxon>Oomycota</taxon>
        <taxon>Peronosporomycetes</taxon>
        <taxon>Pythiales</taxon>
        <taxon>Pythiaceae</taxon>
    </lineage>
</organism>
<dbReference type="AlphaFoldDB" id="A0AAV2YPA8"/>
<reference evidence="1" key="1">
    <citation type="submission" date="2022-11" db="EMBL/GenBank/DDBJ databases">
        <authorList>
            <person name="Morgan W.R."/>
            <person name="Tartar A."/>
        </authorList>
    </citation>
    <scope>NUCLEOTIDE SEQUENCE</scope>
    <source>
        <strain evidence="1">ARSEF 373</strain>
    </source>
</reference>
<proteinExistence type="predicted"/>
<name>A0AAV2YPA8_9STRA</name>
<keyword evidence="2" id="KW-1185">Reference proteome</keyword>
<dbReference type="Proteomes" id="UP001146120">
    <property type="component" value="Unassembled WGS sequence"/>
</dbReference>
<sequence length="188" mass="20845">MDCYIPIRTSSTHRELVLKAIQSTLATSLASSTSSPDHFPKETTFQYLLQNTTFDSDICSELSRSFATSTTVKGEFDFFVDGDRMWGIELERIGARFGKHMSHFGPEGKYAGLQSSDCVILDFRKGVATVSQDLRKATASFFVDDATGQTRFGEVVVKYGDDGAVTLLLRPKHVTTLGSLVPRLHRCF</sequence>
<protein>
    <submittedName>
        <fullName evidence="1">Uncharacterized protein</fullName>
    </submittedName>
</protein>
<reference evidence="1" key="2">
    <citation type="journal article" date="2023" name="Microbiol Resour">
        <title>Decontamination and Annotation of the Draft Genome Sequence of the Oomycete Lagenidium giganteum ARSEF 373.</title>
        <authorList>
            <person name="Morgan W.R."/>
            <person name="Tartar A."/>
        </authorList>
    </citation>
    <scope>NUCLEOTIDE SEQUENCE</scope>
    <source>
        <strain evidence="1">ARSEF 373</strain>
    </source>
</reference>
<evidence type="ECO:0000313" key="1">
    <source>
        <dbReference type="EMBL" id="DAZ94454.1"/>
    </source>
</evidence>
<accession>A0AAV2YPA8</accession>
<dbReference type="EMBL" id="DAKRPA010000249">
    <property type="protein sequence ID" value="DAZ94454.1"/>
    <property type="molecule type" value="Genomic_DNA"/>
</dbReference>
<gene>
    <name evidence="1" type="ORF">N0F65_003490</name>
</gene>